<proteinExistence type="predicted"/>
<protein>
    <submittedName>
        <fullName evidence="1">Uncharacterized protein</fullName>
    </submittedName>
</protein>
<name>A0A0K1P8C1_9BACT</name>
<accession>A0A0K1P8C1</accession>
<reference evidence="1 2" key="1">
    <citation type="submission" date="2015-08" db="EMBL/GenBank/DDBJ databases">
        <authorList>
            <person name="Babu N.S."/>
            <person name="Beckwith C.J."/>
            <person name="Beseler K.G."/>
            <person name="Brison A."/>
            <person name="Carone J.V."/>
            <person name="Caskin T.P."/>
            <person name="Diamond M."/>
            <person name="Durham M.E."/>
            <person name="Foxe J.M."/>
            <person name="Go M."/>
            <person name="Henderson B.A."/>
            <person name="Jones I.B."/>
            <person name="McGettigan J.A."/>
            <person name="Micheletti S.J."/>
            <person name="Nasrallah M.E."/>
            <person name="Ortiz D."/>
            <person name="Piller C.R."/>
            <person name="Privatt S.R."/>
            <person name="Schneider S.L."/>
            <person name="Sharp S."/>
            <person name="Smith T.C."/>
            <person name="Stanton J.D."/>
            <person name="Ullery H.E."/>
            <person name="Wilson R.J."/>
            <person name="Serrano M.G."/>
            <person name="Buck G."/>
            <person name="Lee V."/>
            <person name="Wang Y."/>
            <person name="Carvalho R."/>
            <person name="Voegtly L."/>
            <person name="Shi R."/>
            <person name="Duckworth R."/>
            <person name="Johnson A."/>
            <person name="Loviza R."/>
            <person name="Walstead R."/>
            <person name="Shah Z."/>
            <person name="Kiflezghi M."/>
            <person name="Wade K."/>
            <person name="Ball S.L."/>
            <person name="Bradley K.W."/>
            <person name="Asai D.J."/>
            <person name="Bowman C.A."/>
            <person name="Russell D.A."/>
            <person name="Pope W.H."/>
            <person name="Jacobs-Sera D."/>
            <person name="Hendrix R.W."/>
            <person name="Hatfull G.F."/>
        </authorList>
    </citation>
    <scope>NUCLEOTIDE SEQUENCE [LARGE SCALE GENOMIC DNA]</scope>
    <source>
        <strain evidence="1 2">DSM 27710</strain>
    </source>
</reference>
<dbReference type="EMBL" id="CP012332">
    <property type="protein sequence ID" value="AKU89773.1"/>
    <property type="molecule type" value="Genomic_DNA"/>
</dbReference>
<keyword evidence="2" id="KW-1185">Reference proteome</keyword>
<evidence type="ECO:0000313" key="2">
    <source>
        <dbReference type="Proteomes" id="UP000055590"/>
    </source>
</evidence>
<organism evidence="1 2">
    <name type="scientific">Vulgatibacter incomptus</name>
    <dbReference type="NCBI Taxonomy" id="1391653"/>
    <lineage>
        <taxon>Bacteria</taxon>
        <taxon>Pseudomonadati</taxon>
        <taxon>Myxococcota</taxon>
        <taxon>Myxococcia</taxon>
        <taxon>Myxococcales</taxon>
        <taxon>Cystobacterineae</taxon>
        <taxon>Vulgatibacteraceae</taxon>
        <taxon>Vulgatibacter</taxon>
    </lineage>
</organism>
<dbReference type="KEGG" id="vin:AKJ08_0160"/>
<dbReference type="AlphaFoldDB" id="A0A0K1P8C1"/>
<evidence type="ECO:0000313" key="1">
    <source>
        <dbReference type="EMBL" id="AKU89773.1"/>
    </source>
</evidence>
<dbReference type="Proteomes" id="UP000055590">
    <property type="component" value="Chromosome"/>
</dbReference>
<sequence>MTNPEPSERRPIRAADPFDRAAPRLTCGAATLFFIAFP</sequence>
<gene>
    <name evidence="1" type="ORF">AKJ08_0160</name>
</gene>